<dbReference type="AlphaFoldDB" id="A0A8H7ZYU4"/>
<protein>
    <recommendedName>
        <fullName evidence="8">HhH-GPD domain-containing protein</fullName>
    </recommendedName>
</protein>
<feature type="compositionally biased region" description="Low complexity" evidence="5">
    <location>
        <begin position="34"/>
        <end position="49"/>
    </location>
</feature>
<sequence>MPPALRQTAARRAAALEIKSALPAGDGRHCAPPRRSATTAFAQSSTSFRHTAGPAGEICERAKASVSPNSTDGCCAAGAGPSGPAPTPAKRRRAGAGAPEAKPPENWEEVYRKIKDFRGDPANSAPVDVMGCERLGDLCAEPKVCAATLVLSFKRSGLPGVPSTAVRTASPRGRPVCRALDVAGCLQTKDAVTSEAVSRLRAAAQQRGRPFDAQFVHDMDAGDLDRCIGKVGFHNRKTTSVILGVAQPGAVADLRVNLTWLRSKTGCSATPRGTDPPHACLQTASRYLKKAAATCLQSHNGDIPGTLDGLTALAGVGPKMVRAGVWRVSLTLKIALASQRDHRSRAQAYLALQCAWGINEGVGVGMFSALVLCADGAGARGRSKKLDASSLRNRHARPPDMQPARMGGQ</sequence>
<accession>A0A8H7ZYU4</accession>
<proteinExistence type="predicted"/>
<comment type="caution">
    <text evidence="6">The sequence shown here is derived from an EMBL/GenBank/DDBJ whole genome shotgun (WGS) entry which is preliminary data.</text>
</comment>
<evidence type="ECO:0000256" key="4">
    <source>
        <dbReference type="ARBA" id="ARBA00023295"/>
    </source>
</evidence>
<feature type="region of interest" description="Disordered" evidence="5">
    <location>
        <begin position="23"/>
        <end position="52"/>
    </location>
</feature>
<evidence type="ECO:0000256" key="2">
    <source>
        <dbReference type="ARBA" id="ARBA00022801"/>
    </source>
</evidence>
<evidence type="ECO:0000313" key="6">
    <source>
        <dbReference type="EMBL" id="KAG5462043.1"/>
    </source>
</evidence>
<feature type="region of interest" description="Disordered" evidence="5">
    <location>
        <begin position="384"/>
        <end position="409"/>
    </location>
</feature>
<evidence type="ECO:0000256" key="1">
    <source>
        <dbReference type="ARBA" id="ARBA00022763"/>
    </source>
</evidence>
<dbReference type="GO" id="GO:0006289">
    <property type="term" value="P:nucleotide-excision repair"/>
    <property type="evidence" value="ECO:0007669"/>
    <property type="project" value="TreeGrafter"/>
</dbReference>
<dbReference type="GO" id="GO:0005634">
    <property type="term" value="C:nucleus"/>
    <property type="evidence" value="ECO:0007669"/>
    <property type="project" value="TreeGrafter"/>
</dbReference>
<keyword evidence="3" id="KW-0234">DNA repair</keyword>
<dbReference type="GO" id="GO:0006285">
    <property type="term" value="P:base-excision repair, AP site formation"/>
    <property type="evidence" value="ECO:0007669"/>
    <property type="project" value="TreeGrafter"/>
</dbReference>
<organism evidence="6 7">
    <name type="scientific">Olpidium bornovanus</name>
    <dbReference type="NCBI Taxonomy" id="278681"/>
    <lineage>
        <taxon>Eukaryota</taxon>
        <taxon>Fungi</taxon>
        <taxon>Fungi incertae sedis</taxon>
        <taxon>Olpidiomycota</taxon>
        <taxon>Olpidiomycotina</taxon>
        <taxon>Olpidiomycetes</taxon>
        <taxon>Olpidiales</taxon>
        <taxon>Olpidiaceae</taxon>
        <taxon>Olpidium</taxon>
    </lineage>
</organism>
<gene>
    <name evidence="6" type="ORF">BJ554DRAFT_5674</name>
</gene>
<dbReference type="GO" id="GO:0003906">
    <property type="term" value="F:DNA-(apurinic or apyrimidinic site) endonuclease activity"/>
    <property type="evidence" value="ECO:0007669"/>
    <property type="project" value="TreeGrafter"/>
</dbReference>
<name>A0A8H7ZYU4_9FUNG</name>
<evidence type="ECO:0000313" key="7">
    <source>
        <dbReference type="Proteomes" id="UP000673691"/>
    </source>
</evidence>
<dbReference type="OrthoDB" id="2099276at2759"/>
<dbReference type="Gene3D" id="1.10.340.30">
    <property type="entry name" value="Hypothetical protein, domain 2"/>
    <property type="match status" value="1"/>
</dbReference>
<dbReference type="GO" id="GO:0000703">
    <property type="term" value="F:oxidized pyrimidine nucleobase lesion DNA N-glycosylase activity"/>
    <property type="evidence" value="ECO:0007669"/>
    <property type="project" value="TreeGrafter"/>
</dbReference>
<keyword evidence="1" id="KW-0227">DNA damage</keyword>
<evidence type="ECO:0008006" key="8">
    <source>
        <dbReference type="Google" id="ProtNLM"/>
    </source>
</evidence>
<keyword evidence="2" id="KW-0378">Hydrolase</keyword>
<dbReference type="SUPFAM" id="SSF48150">
    <property type="entry name" value="DNA-glycosylase"/>
    <property type="match status" value="1"/>
</dbReference>
<dbReference type="EMBL" id="JAEFCI010002721">
    <property type="protein sequence ID" value="KAG5462043.1"/>
    <property type="molecule type" value="Genomic_DNA"/>
</dbReference>
<feature type="region of interest" description="Disordered" evidence="5">
    <location>
        <begin position="77"/>
        <end position="103"/>
    </location>
</feature>
<dbReference type="Proteomes" id="UP000673691">
    <property type="component" value="Unassembled WGS sequence"/>
</dbReference>
<keyword evidence="4" id="KW-0326">Glycosidase</keyword>
<reference evidence="6 7" key="1">
    <citation type="journal article" name="Sci. Rep.">
        <title>Genome-scale phylogenetic analyses confirm Olpidium as the closest living zoosporic fungus to the non-flagellated, terrestrial fungi.</title>
        <authorList>
            <person name="Chang Y."/>
            <person name="Rochon D."/>
            <person name="Sekimoto S."/>
            <person name="Wang Y."/>
            <person name="Chovatia M."/>
            <person name="Sandor L."/>
            <person name="Salamov A."/>
            <person name="Grigoriev I.V."/>
            <person name="Stajich J.E."/>
            <person name="Spatafora J.W."/>
        </authorList>
    </citation>
    <scope>NUCLEOTIDE SEQUENCE [LARGE SCALE GENOMIC DNA]</scope>
    <source>
        <strain evidence="6">S191</strain>
    </source>
</reference>
<evidence type="ECO:0000256" key="3">
    <source>
        <dbReference type="ARBA" id="ARBA00023204"/>
    </source>
</evidence>
<evidence type="ECO:0000256" key="5">
    <source>
        <dbReference type="SAM" id="MobiDB-lite"/>
    </source>
</evidence>
<dbReference type="InterPro" id="IPR011257">
    <property type="entry name" value="DNA_glycosylase"/>
</dbReference>
<dbReference type="PANTHER" id="PTHR43286:SF1">
    <property type="entry name" value="ENDONUCLEASE III-LIKE PROTEIN 1"/>
    <property type="match status" value="1"/>
</dbReference>
<dbReference type="PANTHER" id="PTHR43286">
    <property type="entry name" value="ENDONUCLEASE III-LIKE PROTEIN 1"/>
    <property type="match status" value="1"/>
</dbReference>
<keyword evidence="7" id="KW-1185">Reference proteome</keyword>